<evidence type="ECO:0000313" key="5">
    <source>
        <dbReference type="Proteomes" id="UP001152885"/>
    </source>
</evidence>
<gene>
    <name evidence="4" type="ORF">CANVERA_P3071</name>
</gene>
<dbReference type="PANTHER" id="PTHR47432:SF1">
    <property type="entry name" value="CELL WALL ASSEMBLY REGULATOR SMI1"/>
    <property type="match status" value="1"/>
</dbReference>
<proteinExistence type="inferred from homology"/>
<dbReference type="InterPro" id="IPR051873">
    <property type="entry name" value="KNR4/SMI1_regulator"/>
</dbReference>
<dbReference type="InterPro" id="IPR018958">
    <property type="entry name" value="Knr4/Smi1-like_dom"/>
</dbReference>
<dbReference type="SMART" id="SM00860">
    <property type="entry name" value="SMI1_KNR4"/>
    <property type="match status" value="1"/>
</dbReference>
<organism evidence="4 5">
    <name type="scientific">Candida verbasci</name>
    <dbReference type="NCBI Taxonomy" id="1227364"/>
    <lineage>
        <taxon>Eukaryota</taxon>
        <taxon>Fungi</taxon>
        <taxon>Dikarya</taxon>
        <taxon>Ascomycota</taxon>
        <taxon>Saccharomycotina</taxon>
        <taxon>Pichiomycetes</taxon>
        <taxon>Debaryomycetaceae</taxon>
        <taxon>Candida/Lodderomyces clade</taxon>
        <taxon>Candida</taxon>
    </lineage>
</organism>
<dbReference type="PIRSF" id="PIRSF017023">
    <property type="entry name" value="KNR4"/>
    <property type="match status" value="1"/>
</dbReference>
<comment type="caution">
    <text evidence="4">The sequence shown here is derived from an EMBL/GenBank/DDBJ whole genome shotgun (WGS) entry which is preliminary data.</text>
</comment>
<keyword evidence="5" id="KW-1185">Reference proteome</keyword>
<dbReference type="InterPro" id="IPR009203">
    <property type="entry name" value="Knr4/Smi1"/>
</dbReference>
<evidence type="ECO:0000256" key="2">
    <source>
        <dbReference type="SAM" id="MobiDB-lite"/>
    </source>
</evidence>
<reference evidence="4" key="1">
    <citation type="submission" date="2022-12" db="EMBL/GenBank/DDBJ databases">
        <authorList>
            <person name="Brejova B."/>
        </authorList>
    </citation>
    <scope>NUCLEOTIDE SEQUENCE</scope>
</reference>
<dbReference type="GO" id="GO:0043332">
    <property type="term" value="C:mating projection tip"/>
    <property type="evidence" value="ECO:0007669"/>
    <property type="project" value="TreeGrafter"/>
</dbReference>
<dbReference type="Gene3D" id="3.40.1580.10">
    <property type="entry name" value="SMI1/KNR4-like"/>
    <property type="match status" value="1"/>
</dbReference>
<sequence length="438" mass="50434">MKFGEKLQEFIYLLSTNDKYSEFDSRKSFNRVNKPDSENLLNYYQQNDSSIESNNASGNSRNGVDGVHEVKLAWRHIKNWLIKYNPDLNHSLQSKCTDSDLQDFQKDLNIKLPNCVYEFFKLTDGQSNFGNNLQIETCGLFFGLKLMSLDEIMISTENWRKVAKTLNKEIRQQNLSKLDLSILPTSHSNSNQYKKKLSGDNSEIETSSEPQSFDLSRDNSNASSIYDLSSQPKFFNIPKQRSIPPGAIHETFAHPMWIPIVTDEVGNYIGIDLSPGPLGSYGQIILFGREFDFKFKISDNWGDFLLIFANDLEIGNWELKYNKKNADGDLFIGNEGDLVFIDKISKLEFPYLEILKRRSLKKWIDTIDDNKENEEHDSNKSRLLEELKKNQISILSLKNNNRSVDDFINKNLTLLNIEDNKNGNISTIKEDKETEEGV</sequence>
<dbReference type="OrthoDB" id="2305498at2759"/>
<dbReference type="Pfam" id="PF09346">
    <property type="entry name" value="SMI1_KNR4"/>
    <property type="match status" value="1"/>
</dbReference>
<dbReference type="InterPro" id="IPR037883">
    <property type="entry name" value="Knr4/Smi1-like_sf"/>
</dbReference>
<dbReference type="SUPFAM" id="SSF160631">
    <property type="entry name" value="SMI1/KNR4-like"/>
    <property type="match status" value="1"/>
</dbReference>
<feature type="domain" description="Knr4/Smi1-like" evidence="3">
    <location>
        <begin position="95"/>
        <end position="307"/>
    </location>
</feature>
<name>A0A9W4TWX0_9ASCO</name>
<evidence type="ECO:0000313" key="4">
    <source>
        <dbReference type="EMBL" id="CAI5758559.1"/>
    </source>
</evidence>
<evidence type="ECO:0000259" key="3">
    <source>
        <dbReference type="SMART" id="SM00860"/>
    </source>
</evidence>
<dbReference type="GO" id="GO:0070880">
    <property type="term" value="P:fungal-type cell wall beta-glucan biosynthetic process"/>
    <property type="evidence" value="ECO:0007669"/>
    <property type="project" value="TreeGrafter"/>
</dbReference>
<dbReference type="AlphaFoldDB" id="A0A9W4TWX0"/>
<dbReference type="EMBL" id="CANTUO010000003">
    <property type="protein sequence ID" value="CAI5758559.1"/>
    <property type="molecule type" value="Genomic_DNA"/>
</dbReference>
<accession>A0A9W4TWX0</accession>
<protein>
    <recommendedName>
        <fullName evidence="3">Knr4/Smi1-like domain-containing protein</fullName>
    </recommendedName>
</protein>
<comment type="similarity">
    <text evidence="1">Belongs to the KNR4/SMI1 family.</text>
</comment>
<feature type="compositionally biased region" description="Polar residues" evidence="2">
    <location>
        <begin position="199"/>
        <end position="217"/>
    </location>
</feature>
<dbReference type="PANTHER" id="PTHR47432">
    <property type="entry name" value="CELL WALL ASSEMBLY REGULATOR SMI1"/>
    <property type="match status" value="1"/>
</dbReference>
<dbReference type="Proteomes" id="UP001152885">
    <property type="component" value="Unassembled WGS sequence"/>
</dbReference>
<evidence type="ECO:0000256" key="1">
    <source>
        <dbReference type="ARBA" id="ARBA00005303"/>
    </source>
</evidence>
<feature type="region of interest" description="Disordered" evidence="2">
    <location>
        <begin position="190"/>
        <end position="217"/>
    </location>
</feature>